<sequence length="80" mass="9127">MVKSHGIERYGKGKDRLRQVRALETNANGPMLACRNLDDVIKKSEEFLSKPIEHEITSLFVDATCLKVRNGLHYKNTNNI</sequence>
<accession>A0A0E3LH66</accession>
<keyword evidence="2" id="KW-1185">Reference proteome</keyword>
<dbReference type="Proteomes" id="UP000033096">
    <property type="component" value="Chromosome"/>
</dbReference>
<dbReference type="KEGG" id="mvc:MSVAZ_1467"/>
<proteinExistence type="predicted"/>
<organism evidence="1 2">
    <name type="scientific">Methanosarcina vacuolata Z-761</name>
    <dbReference type="NCBI Taxonomy" id="1434123"/>
    <lineage>
        <taxon>Archaea</taxon>
        <taxon>Methanobacteriati</taxon>
        <taxon>Methanobacteriota</taxon>
        <taxon>Stenosarchaea group</taxon>
        <taxon>Methanomicrobia</taxon>
        <taxon>Methanosarcinales</taxon>
        <taxon>Methanosarcinaceae</taxon>
        <taxon>Methanosarcina</taxon>
    </lineage>
</organism>
<dbReference type="AlphaFoldDB" id="A0A0E3LH66"/>
<dbReference type="EMBL" id="CP009520">
    <property type="protein sequence ID" value="AKB43736.1"/>
    <property type="molecule type" value="Genomic_DNA"/>
</dbReference>
<evidence type="ECO:0000313" key="2">
    <source>
        <dbReference type="Proteomes" id="UP000033096"/>
    </source>
</evidence>
<dbReference type="PATRIC" id="fig|1434123.4.peg.1749"/>
<dbReference type="HOGENOM" id="CLU_2581495_0_0_2"/>
<gene>
    <name evidence="1" type="ORF">MSVAZ_1467</name>
</gene>
<name>A0A0E3LH66_9EURY</name>
<protein>
    <submittedName>
        <fullName evidence="1">Mobile element protein</fullName>
    </submittedName>
</protein>
<evidence type="ECO:0000313" key="1">
    <source>
        <dbReference type="EMBL" id="AKB43736.1"/>
    </source>
</evidence>
<reference evidence="1 2" key="1">
    <citation type="submission" date="2014-07" db="EMBL/GenBank/DDBJ databases">
        <title>Methanogenic archaea and the global carbon cycle.</title>
        <authorList>
            <person name="Henriksen J.R."/>
            <person name="Luke J."/>
            <person name="Reinhart S."/>
            <person name="Benedict M.N."/>
            <person name="Youngblut N.D."/>
            <person name="Metcalf M.E."/>
            <person name="Whitaker R.J."/>
            <person name="Metcalf W.W."/>
        </authorList>
    </citation>
    <scope>NUCLEOTIDE SEQUENCE [LARGE SCALE GENOMIC DNA]</scope>
    <source>
        <strain evidence="1 2">Z-761</strain>
    </source>
</reference>